<keyword evidence="2" id="KW-0479">Metal-binding</keyword>
<accession>A0A1T3NKX5</accession>
<feature type="active site" description="Nucleophile" evidence="1">
    <location>
        <position position="115"/>
    </location>
</feature>
<comment type="caution">
    <text evidence="3">The sequence shown here is derived from an EMBL/GenBank/DDBJ whole genome shotgun (WGS) entry which is preliminary data.</text>
</comment>
<dbReference type="STRING" id="159449.B4N89_44390"/>
<dbReference type="EMBL" id="MWQN01000004">
    <property type="protein sequence ID" value="OPC77533.1"/>
    <property type="molecule type" value="Genomic_DNA"/>
</dbReference>
<keyword evidence="3" id="KW-0378">Hydrolase</keyword>
<feature type="binding site" evidence="2">
    <location>
        <position position="8"/>
    </location>
    <ligand>
        <name>Zn(2+)</name>
        <dbReference type="ChEBI" id="CHEBI:29105"/>
        <label>2</label>
    </ligand>
</feature>
<dbReference type="GO" id="GO:0004177">
    <property type="term" value="F:aminopeptidase activity"/>
    <property type="evidence" value="ECO:0007669"/>
    <property type="project" value="UniProtKB-KW"/>
</dbReference>
<reference evidence="3 4" key="1">
    <citation type="submission" date="2017-03" db="EMBL/GenBank/DDBJ databases">
        <title>Draft genome sequence of Streptomyces scabrisporus NF3, endophyte isolated from Amphipterygium adstringens.</title>
        <authorList>
            <person name="Vazquez M."/>
            <person name="Ceapa C.D."/>
            <person name="Rodriguez Luna D."/>
            <person name="Sanchez Esquivel S."/>
        </authorList>
    </citation>
    <scope>NUCLEOTIDE SEQUENCE [LARGE SCALE GENOMIC DNA]</scope>
    <source>
        <strain evidence="3 4">NF3</strain>
    </source>
</reference>
<dbReference type="RefSeq" id="WP_078982288.1">
    <property type="nucleotide sequence ID" value="NZ_MWQN01000004.1"/>
</dbReference>
<keyword evidence="4" id="KW-1185">Reference proteome</keyword>
<name>A0A1T3NKX5_9ACTN</name>
<sequence length="281" mass="29107">MDVYISIDMEGVAGIATLDQIVRGGGGYTRAQEIMTGEANAAIEGAFAAGADSVLINDSHGTMDNLIVQRLDPRARVILGSPKAQCMAHGLGANHGVALFIGYHAAAGAPGVLAHTFSSDFTSVRLNGKPVTEAEVNALLAARHGVPIGLVTGDNEVCAATAAVFPGVITVPVKTAEGFTAANNVHPTVAQDLIRAGAAAAVEKAGVLEPLELPEKFVFEVGFQIPLAAEIAAAVPGAERVDLLTVRCEATGPDQLMDLVNLWYTVAAHSARSRLPMLDRR</sequence>
<keyword evidence="3" id="KW-0645">Protease</keyword>
<feature type="binding site" evidence="2">
    <location>
        <position position="8"/>
    </location>
    <ligand>
        <name>Zn(2+)</name>
        <dbReference type="ChEBI" id="CHEBI:29105"/>
        <label>1</label>
    </ligand>
</feature>
<gene>
    <name evidence="3" type="ORF">B4N89_44390</name>
</gene>
<feature type="binding site" evidence="2">
    <location>
        <position position="10"/>
    </location>
    <ligand>
        <name>Zn(2+)</name>
        <dbReference type="ChEBI" id="CHEBI:29105"/>
        <label>1</label>
    </ligand>
</feature>
<proteinExistence type="predicted"/>
<evidence type="ECO:0000313" key="3">
    <source>
        <dbReference type="EMBL" id="OPC77533.1"/>
    </source>
</evidence>
<dbReference type="AlphaFoldDB" id="A0A1T3NKX5"/>
<dbReference type="SUPFAM" id="SSF63992">
    <property type="entry name" value="Dipeptide transport protein"/>
    <property type="match status" value="1"/>
</dbReference>
<dbReference type="OrthoDB" id="9785420at2"/>
<dbReference type="Gene3D" id="3.30.1360.130">
    <property type="entry name" value="Dipeptide transport protein"/>
    <property type="match status" value="1"/>
</dbReference>
<dbReference type="Proteomes" id="UP000190037">
    <property type="component" value="Unassembled WGS sequence"/>
</dbReference>
<evidence type="ECO:0000313" key="4">
    <source>
        <dbReference type="Proteomes" id="UP000190037"/>
    </source>
</evidence>
<feature type="binding site" evidence="2">
    <location>
        <position position="60"/>
    </location>
    <ligand>
        <name>Zn(2+)</name>
        <dbReference type="ChEBI" id="CHEBI:29105"/>
        <label>2</label>
    </ligand>
</feature>
<feature type="binding site" evidence="2">
    <location>
        <position position="133"/>
    </location>
    <ligand>
        <name>Zn(2+)</name>
        <dbReference type="ChEBI" id="CHEBI:29105"/>
        <label>2</label>
    </ligand>
</feature>
<dbReference type="InterPro" id="IPR027476">
    <property type="entry name" value="DppA_N"/>
</dbReference>
<dbReference type="InterPro" id="IPR036177">
    <property type="entry name" value="Peptidase_M55_sf"/>
</dbReference>
<organism evidence="3 4">
    <name type="scientific">Embleya scabrispora</name>
    <dbReference type="NCBI Taxonomy" id="159449"/>
    <lineage>
        <taxon>Bacteria</taxon>
        <taxon>Bacillati</taxon>
        <taxon>Actinomycetota</taxon>
        <taxon>Actinomycetes</taxon>
        <taxon>Kitasatosporales</taxon>
        <taxon>Streptomycetaceae</taxon>
        <taxon>Embleya</taxon>
    </lineage>
</organism>
<dbReference type="PIRSF" id="PIRSF015853">
    <property type="entry name" value="Pep_DppA"/>
    <property type="match status" value="1"/>
</dbReference>
<evidence type="ECO:0000256" key="2">
    <source>
        <dbReference type="PIRSR" id="PIRSR015853-2"/>
    </source>
</evidence>
<dbReference type="Pfam" id="PF04951">
    <property type="entry name" value="Peptidase_M55"/>
    <property type="match status" value="1"/>
</dbReference>
<dbReference type="InterPro" id="IPR007035">
    <property type="entry name" value="Peptidase_M55"/>
</dbReference>
<protein>
    <submittedName>
        <fullName evidence="3">Aminopeptidase</fullName>
    </submittedName>
</protein>
<feature type="binding site" evidence="2">
    <location>
        <position position="104"/>
    </location>
    <ligand>
        <name>Zn(2+)</name>
        <dbReference type="ChEBI" id="CHEBI:29105"/>
        <label>2</label>
    </ligand>
</feature>
<dbReference type="Gene3D" id="3.40.50.10780">
    <property type="entry name" value="Dipeptide transport protein"/>
    <property type="match status" value="1"/>
</dbReference>
<evidence type="ECO:0000256" key="1">
    <source>
        <dbReference type="PIRSR" id="PIRSR015853-1"/>
    </source>
</evidence>
<keyword evidence="2" id="KW-0862">Zinc</keyword>
<dbReference type="GO" id="GO:0046872">
    <property type="term" value="F:metal ion binding"/>
    <property type="evidence" value="ECO:0007669"/>
    <property type="project" value="UniProtKB-KW"/>
</dbReference>
<keyword evidence="3" id="KW-0031">Aminopeptidase</keyword>
<dbReference type="CDD" id="cd08663">
    <property type="entry name" value="DAP_dppA_1"/>
    <property type="match status" value="1"/>
</dbReference>